<comment type="caution">
    <text evidence="2">The sequence shown here is derived from an EMBL/GenBank/DDBJ whole genome shotgun (WGS) entry which is preliminary data.</text>
</comment>
<organism evidence="2 3">
    <name type="scientific">Malus baccata</name>
    <name type="common">Siberian crab apple</name>
    <name type="synonym">Pyrus baccata</name>
    <dbReference type="NCBI Taxonomy" id="106549"/>
    <lineage>
        <taxon>Eukaryota</taxon>
        <taxon>Viridiplantae</taxon>
        <taxon>Streptophyta</taxon>
        <taxon>Embryophyta</taxon>
        <taxon>Tracheophyta</taxon>
        <taxon>Spermatophyta</taxon>
        <taxon>Magnoliopsida</taxon>
        <taxon>eudicotyledons</taxon>
        <taxon>Gunneridae</taxon>
        <taxon>Pentapetalae</taxon>
        <taxon>rosids</taxon>
        <taxon>fabids</taxon>
        <taxon>Rosales</taxon>
        <taxon>Rosaceae</taxon>
        <taxon>Amygdaloideae</taxon>
        <taxon>Maleae</taxon>
        <taxon>Malus</taxon>
    </lineage>
</organism>
<evidence type="ECO:0000313" key="2">
    <source>
        <dbReference type="EMBL" id="TQE14365.1"/>
    </source>
</evidence>
<feature type="compositionally biased region" description="Polar residues" evidence="1">
    <location>
        <begin position="111"/>
        <end position="122"/>
    </location>
</feature>
<sequence>MYKSKKDQRKFSKLMKLPIRLLVKVRDFYVQSITKCSGQFDCNAMMGCPSAQIPSALPRSLSASSTISTASSDEDFRELERAASARTRGSTNLGLVAGKTQQPRLSPKAGTGSNVMARSQSVRIGRIDEDKPCEFDEEEMINVKGDV</sequence>
<dbReference type="STRING" id="106549.A0A540NTT0"/>
<gene>
    <name evidence="2" type="ORF">C1H46_000284</name>
</gene>
<name>A0A540NTT0_MALBA</name>
<feature type="region of interest" description="Disordered" evidence="1">
    <location>
        <begin position="64"/>
        <end position="131"/>
    </location>
</feature>
<evidence type="ECO:0000256" key="1">
    <source>
        <dbReference type="SAM" id="MobiDB-lite"/>
    </source>
</evidence>
<evidence type="ECO:0000313" key="3">
    <source>
        <dbReference type="Proteomes" id="UP000315295"/>
    </source>
</evidence>
<dbReference type="PANTHER" id="PTHR33526:SF4">
    <property type="entry name" value="OS07G0123800 PROTEIN"/>
    <property type="match status" value="1"/>
</dbReference>
<dbReference type="AlphaFoldDB" id="A0A540NTT0"/>
<protein>
    <submittedName>
        <fullName evidence="2">Uncharacterized protein</fullName>
    </submittedName>
</protein>
<feature type="compositionally biased region" description="Polar residues" evidence="1">
    <location>
        <begin position="87"/>
        <end position="104"/>
    </location>
</feature>
<dbReference type="PANTHER" id="PTHR33526">
    <property type="entry name" value="OS07G0123800 PROTEIN"/>
    <property type="match status" value="1"/>
</dbReference>
<dbReference type="InterPro" id="IPR016972">
    <property type="entry name" value="UCP031279"/>
</dbReference>
<accession>A0A540NTT0</accession>
<dbReference type="Proteomes" id="UP000315295">
    <property type="component" value="Unassembled WGS sequence"/>
</dbReference>
<dbReference type="PIRSF" id="PIRSF031279">
    <property type="entry name" value="UCP031279"/>
    <property type="match status" value="1"/>
</dbReference>
<dbReference type="EMBL" id="VIEB01000005">
    <property type="protein sequence ID" value="TQE14365.1"/>
    <property type="molecule type" value="Genomic_DNA"/>
</dbReference>
<proteinExistence type="predicted"/>
<keyword evidence="3" id="KW-1185">Reference proteome</keyword>
<reference evidence="2 3" key="1">
    <citation type="journal article" date="2019" name="G3 (Bethesda)">
        <title>Sequencing of a Wild Apple (Malus baccata) Genome Unravels the Differences Between Cultivated and Wild Apple Species Regarding Disease Resistance and Cold Tolerance.</title>
        <authorList>
            <person name="Chen X."/>
        </authorList>
    </citation>
    <scope>NUCLEOTIDE SEQUENCE [LARGE SCALE GENOMIC DNA]</scope>
    <source>
        <strain evidence="3">cv. Shandingzi</strain>
        <tissue evidence="2">Leaves</tissue>
    </source>
</reference>